<organism evidence="1 2">
    <name type="scientific">Pluteus cervinus</name>
    <dbReference type="NCBI Taxonomy" id="181527"/>
    <lineage>
        <taxon>Eukaryota</taxon>
        <taxon>Fungi</taxon>
        <taxon>Dikarya</taxon>
        <taxon>Basidiomycota</taxon>
        <taxon>Agaricomycotina</taxon>
        <taxon>Agaricomycetes</taxon>
        <taxon>Agaricomycetidae</taxon>
        <taxon>Agaricales</taxon>
        <taxon>Pluteineae</taxon>
        <taxon>Pluteaceae</taxon>
        <taxon>Pluteus</taxon>
    </lineage>
</organism>
<proteinExistence type="predicted"/>
<accession>A0ACD3B819</accession>
<evidence type="ECO:0000313" key="1">
    <source>
        <dbReference type="EMBL" id="TFK73995.1"/>
    </source>
</evidence>
<dbReference type="EMBL" id="ML208271">
    <property type="protein sequence ID" value="TFK73995.1"/>
    <property type="molecule type" value="Genomic_DNA"/>
</dbReference>
<dbReference type="Proteomes" id="UP000308600">
    <property type="component" value="Unassembled WGS sequence"/>
</dbReference>
<protein>
    <submittedName>
        <fullName evidence="1">Uncharacterized protein</fullName>
    </submittedName>
</protein>
<sequence>MEAHILFTLHARPISPPMSRLAFWKISSRYNGFSRRIPFIPGKPLPVADPFPAALIALATYNYLVAEVGSASANILVATWLCPCSLSRGISRHTRTSCPSRRTSPPVTLDRFE</sequence>
<evidence type="ECO:0000313" key="2">
    <source>
        <dbReference type="Proteomes" id="UP000308600"/>
    </source>
</evidence>
<gene>
    <name evidence="1" type="ORF">BDN72DRAFT_833973</name>
</gene>
<keyword evidence="2" id="KW-1185">Reference proteome</keyword>
<name>A0ACD3B819_9AGAR</name>
<reference evidence="1 2" key="1">
    <citation type="journal article" date="2019" name="Nat. Ecol. Evol.">
        <title>Megaphylogeny resolves global patterns of mushroom evolution.</title>
        <authorList>
            <person name="Varga T."/>
            <person name="Krizsan K."/>
            <person name="Foldi C."/>
            <person name="Dima B."/>
            <person name="Sanchez-Garcia M."/>
            <person name="Sanchez-Ramirez S."/>
            <person name="Szollosi G.J."/>
            <person name="Szarkandi J.G."/>
            <person name="Papp V."/>
            <person name="Albert L."/>
            <person name="Andreopoulos W."/>
            <person name="Angelini C."/>
            <person name="Antonin V."/>
            <person name="Barry K.W."/>
            <person name="Bougher N.L."/>
            <person name="Buchanan P."/>
            <person name="Buyck B."/>
            <person name="Bense V."/>
            <person name="Catcheside P."/>
            <person name="Chovatia M."/>
            <person name="Cooper J."/>
            <person name="Damon W."/>
            <person name="Desjardin D."/>
            <person name="Finy P."/>
            <person name="Geml J."/>
            <person name="Haridas S."/>
            <person name="Hughes K."/>
            <person name="Justo A."/>
            <person name="Karasinski D."/>
            <person name="Kautmanova I."/>
            <person name="Kiss B."/>
            <person name="Kocsube S."/>
            <person name="Kotiranta H."/>
            <person name="LaButti K.M."/>
            <person name="Lechner B.E."/>
            <person name="Liimatainen K."/>
            <person name="Lipzen A."/>
            <person name="Lukacs Z."/>
            <person name="Mihaltcheva S."/>
            <person name="Morgado L.N."/>
            <person name="Niskanen T."/>
            <person name="Noordeloos M.E."/>
            <person name="Ohm R.A."/>
            <person name="Ortiz-Santana B."/>
            <person name="Ovrebo C."/>
            <person name="Racz N."/>
            <person name="Riley R."/>
            <person name="Savchenko A."/>
            <person name="Shiryaev A."/>
            <person name="Soop K."/>
            <person name="Spirin V."/>
            <person name="Szebenyi C."/>
            <person name="Tomsovsky M."/>
            <person name="Tulloss R.E."/>
            <person name="Uehling J."/>
            <person name="Grigoriev I.V."/>
            <person name="Vagvolgyi C."/>
            <person name="Papp T."/>
            <person name="Martin F.M."/>
            <person name="Miettinen O."/>
            <person name="Hibbett D.S."/>
            <person name="Nagy L.G."/>
        </authorList>
    </citation>
    <scope>NUCLEOTIDE SEQUENCE [LARGE SCALE GENOMIC DNA]</scope>
    <source>
        <strain evidence="1 2">NL-1719</strain>
    </source>
</reference>